<dbReference type="SUPFAM" id="SSF51735">
    <property type="entry name" value="NAD(P)-binding Rossmann-fold domains"/>
    <property type="match status" value="1"/>
</dbReference>
<name>A0ABW9F5D6_9FIRM</name>
<dbReference type="Pfam" id="PF16363">
    <property type="entry name" value="GDP_Man_Dehyd"/>
    <property type="match status" value="1"/>
</dbReference>
<dbReference type="EMBL" id="JBFNFH010000001">
    <property type="protein sequence ID" value="MFM1524198.1"/>
    <property type="molecule type" value="Genomic_DNA"/>
</dbReference>
<comment type="subunit">
    <text evidence="8">Homodimer.</text>
</comment>
<dbReference type="PANTHER" id="PTHR43725">
    <property type="entry name" value="UDP-GLUCOSE 4-EPIMERASE"/>
    <property type="match status" value="1"/>
</dbReference>
<evidence type="ECO:0000256" key="8">
    <source>
        <dbReference type="RuleBase" id="RU366046"/>
    </source>
</evidence>
<dbReference type="EC" id="5.1.3.2" evidence="4 8"/>
<evidence type="ECO:0000256" key="5">
    <source>
        <dbReference type="ARBA" id="ARBA00018569"/>
    </source>
</evidence>
<evidence type="ECO:0000256" key="4">
    <source>
        <dbReference type="ARBA" id="ARBA00013189"/>
    </source>
</evidence>
<evidence type="ECO:0000256" key="1">
    <source>
        <dbReference type="ARBA" id="ARBA00000083"/>
    </source>
</evidence>
<dbReference type="InterPro" id="IPR016040">
    <property type="entry name" value="NAD(P)-bd_dom"/>
</dbReference>
<evidence type="ECO:0000256" key="6">
    <source>
        <dbReference type="ARBA" id="ARBA00023027"/>
    </source>
</evidence>
<evidence type="ECO:0000256" key="3">
    <source>
        <dbReference type="ARBA" id="ARBA00007637"/>
    </source>
</evidence>
<keyword evidence="6 8" id="KW-0520">NAD</keyword>
<dbReference type="InterPro" id="IPR036291">
    <property type="entry name" value="NAD(P)-bd_dom_sf"/>
</dbReference>
<comment type="similarity">
    <text evidence="3 8">Belongs to the NAD(P)-dependent epimerase/dehydratase family.</text>
</comment>
<comment type="cofactor">
    <cofactor evidence="2 8">
        <name>NAD(+)</name>
        <dbReference type="ChEBI" id="CHEBI:57540"/>
    </cofactor>
</comment>
<feature type="domain" description="NAD(P)-binding" evidence="9">
    <location>
        <begin position="4"/>
        <end position="323"/>
    </location>
</feature>
<dbReference type="GO" id="GO:0003978">
    <property type="term" value="F:UDP-glucose 4-epimerase activity"/>
    <property type="evidence" value="ECO:0007669"/>
    <property type="project" value="UniProtKB-EC"/>
</dbReference>
<dbReference type="RefSeq" id="WP_408126115.1">
    <property type="nucleotide sequence ID" value="NZ_JBFNFH010000001.1"/>
</dbReference>
<proteinExistence type="inferred from homology"/>
<comment type="caution">
    <text evidence="10">The sequence shown here is derived from an EMBL/GenBank/DDBJ whole genome shotgun (WGS) entry which is preliminary data.</text>
</comment>
<accession>A0ABW9F5D6</accession>
<evidence type="ECO:0000313" key="10">
    <source>
        <dbReference type="EMBL" id="MFM1524198.1"/>
    </source>
</evidence>
<evidence type="ECO:0000256" key="7">
    <source>
        <dbReference type="ARBA" id="ARBA00023235"/>
    </source>
</evidence>
<dbReference type="InterPro" id="IPR005886">
    <property type="entry name" value="UDP_G4E"/>
</dbReference>
<dbReference type="NCBIfam" id="TIGR01179">
    <property type="entry name" value="galE"/>
    <property type="match status" value="1"/>
</dbReference>
<dbReference type="Proteomes" id="UP001629536">
    <property type="component" value="Unassembled WGS sequence"/>
</dbReference>
<evidence type="ECO:0000256" key="2">
    <source>
        <dbReference type="ARBA" id="ARBA00001911"/>
    </source>
</evidence>
<dbReference type="Gene3D" id="3.40.50.720">
    <property type="entry name" value="NAD(P)-binding Rossmann-like Domain"/>
    <property type="match status" value="1"/>
</dbReference>
<dbReference type="Gene3D" id="3.90.25.10">
    <property type="entry name" value="UDP-galactose 4-epimerase, domain 1"/>
    <property type="match status" value="1"/>
</dbReference>
<keyword evidence="8" id="KW-0119">Carbohydrate metabolism</keyword>
<gene>
    <name evidence="10" type="primary">galE</name>
    <name evidence="10" type="ORF">ABGF40_00750</name>
</gene>
<comment type="pathway">
    <text evidence="8">Carbohydrate metabolism; galactose metabolism.</text>
</comment>
<dbReference type="CDD" id="cd05247">
    <property type="entry name" value="UDP_G4E_1_SDR_e"/>
    <property type="match status" value="1"/>
</dbReference>
<protein>
    <recommendedName>
        <fullName evidence="5 8">UDP-glucose 4-epimerase</fullName>
        <ecNumber evidence="4 8">5.1.3.2</ecNumber>
    </recommendedName>
</protein>
<organism evidence="10 11">
    <name type="scientific">Helcococcus bovis</name>
    <dbReference type="NCBI Taxonomy" id="3153252"/>
    <lineage>
        <taxon>Bacteria</taxon>
        <taxon>Bacillati</taxon>
        <taxon>Bacillota</taxon>
        <taxon>Tissierellia</taxon>
        <taxon>Tissierellales</taxon>
        <taxon>Peptoniphilaceae</taxon>
        <taxon>Helcococcus</taxon>
    </lineage>
</organism>
<keyword evidence="7 8" id="KW-0413">Isomerase</keyword>
<keyword evidence="11" id="KW-1185">Reference proteome</keyword>
<dbReference type="NCBIfam" id="NF007956">
    <property type="entry name" value="PRK10675.1"/>
    <property type="match status" value="1"/>
</dbReference>
<reference evidence="10 11" key="1">
    <citation type="journal article" date="2024" name="Front. Microbiol.">
        <title>Pangenomic and biochemical analyses of Helcococcus ovis reveal widespread tetracycline resistance and a novel bacterial species, Helcococcus bovis.</title>
        <authorList>
            <person name="Cunha F."/>
            <person name="Zhai Y."/>
            <person name="Casaro S."/>
            <person name="Jones K.L."/>
            <person name="Hernandez M."/>
            <person name="Bisinotto R.S."/>
            <person name="Kariyawasam S."/>
            <person name="Brown M.B."/>
            <person name="Phillips A."/>
            <person name="Jeong K.C."/>
            <person name="Galvao K.N."/>
        </authorList>
    </citation>
    <scope>NUCLEOTIDE SEQUENCE [LARGE SCALE GENOMIC DNA]</scope>
    <source>
        <strain evidence="10 11">KG197</strain>
    </source>
</reference>
<comment type="catalytic activity">
    <reaction evidence="1 8">
        <text>UDP-alpha-D-glucose = UDP-alpha-D-galactose</text>
        <dbReference type="Rhea" id="RHEA:22168"/>
        <dbReference type="ChEBI" id="CHEBI:58885"/>
        <dbReference type="ChEBI" id="CHEBI:66914"/>
        <dbReference type="EC" id="5.1.3.2"/>
    </reaction>
</comment>
<dbReference type="PANTHER" id="PTHR43725:SF47">
    <property type="entry name" value="UDP-GLUCOSE 4-EPIMERASE"/>
    <property type="match status" value="1"/>
</dbReference>
<evidence type="ECO:0000313" key="11">
    <source>
        <dbReference type="Proteomes" id="UP001629536"/>
    </source>
</evidence>
<sequence>MSVLLTGGAGYIGSHIAVELLSQGKDVVIFDNFSNASKNVIERIKKISGKNVKVYEGDIRLSQDLEEVFDNEEIEAVIHLAGLKAVGESVAKPLEYYDNNISGTLVLLDAMKKYDVKNIIFSSSATVYAANNGKPFSENDEKGRPTNPYGWSKWFIEQILEDLYTCDNSWNIVIFRYFNPIGAHSSGMIGEDPKGIPNNLLPYVNKVAVGLLPKLMIFGDDYNTKDGTGVRDYIHVVDLAKGHTLGLDVLKQNNGVSIYNLGRGNGSSVLDIVNTFEKVTGVKINYEIGTRRDGDIDTSICDASKANNELGWTAQFDLAKAIEDGWNWQSNNPNGYEEN</sequence>
<evidence type="ECO:0000259" key="9">
    <source>
        <dbReference type="Pfam" id="PF16363"/>
    </source>
</evidence>